<dbReference type="InterPro" id="IPR036322">
    <property type="entry name" value="WD40_repeat_dom_sf"/>
</dbReference>
<dbReference type="PROSITE" id="PS50294">
    <property type="entry name" value="WD_REPEATS_REGION"/>
    <property type="match status" value="5"/>
</dbReference>
<evidence type="ECO:0000313" key="8">
    <source>
        <dbReference type="EMBL" id="OAF67660.1"/>
    </source>
</evidence>
<evidence type="ECO:0000256" key="7">
    <source>
        <dbReference type="PROSITE-ProRule" id="PRU00221"/>
    </source>
</evidence>
<dbReference type="FunFam" id="2.130.10.10:FF:000012">
    <property type="entry name" value="Putative pleiotropic regulator 1"/>
    <property type="match status" value="1"/>
</dbReference>
<keyword evidence="9" id="KW-1185">Reference proteome</keyword>
<feature type="repeat" description="WD" evidence="7">
    <location>
        <begin position="208"/>
        <end position="249"/>
    </location>
</feature>
<evidence type="ECO:0000256" key="6">
    <source>
        <dbReference type="ARBA" id="ARBA00073631"/>
    </source>
</evidence>
<dbReference type="SMART" id="SM00320">
    <property type="entry name" value="WD40"/>
    <property type="match status" value="7"/>
</dbReference>
<comment type="caution">
    <text evidence="8">The sequence shown here is derived from an EMBL/GenBank/DDBJ whole genome shotgun (WGS) entry which is preliminary data.</text>
</comment>
<dbReference type="Pfam" id="PF00400">
    <property type="entry name" value="WD40"/>
    <property type="match status" value="7"/>
</dbReference>
<keyword evidence="1 7" id="KW-0853">WD repeat</keyword>
<dbReference type="PANTHER" id="PTHR19923">
    <property type="entry name" value="WD40 REPEAT PROTEINPRL1/PRL2-RELATED"/>
    <property type="match status" value="1"/>
</dbReference>
<evidence type="ECO:0000256" key="5">
    <source>
        <dbReference type="ARBA" id="ARBA00062641"/>
    </source>
</evidence>
<evidence type="ECO:0000313" key="9">
    <source>
        <dbReference type="Proteomes" id="UP000078046"/>
    </source>
</evidence>
<comment type="similarity">
    <text evidence="3">Belongs to the WD repeat PRL1/PRL2 family.</text>
</comment>
<dbReference type="Gene3D" id="2.130.10.10">
    <property type="entry name" value="YVTN repeat-like/Quinoprotein amine dehydrogenase"/>
    <property type="match status" value="1"/>
</dbReference>
<name>A0A177B0L2_9BILA</name>
<dbReference type="AlphaFoldDB" id="A0A177B0L2"/>
<evidence type="ECO:0000256" key="3">
    <source>
        <dbReference type="ARBA" id="ARBA00025726"/>
    </source>
</evidence>
<evidence type="ECO:0000256" key="2">
    <source>
        <dbReference type="ARBA" id="ARBA00022737"/>
    </source>
</evidence>
<comment type="subunit">
    <text evidence="5">Identified in the spliceosome C complex. Component of the PRP19-CDC5L splicing complex composed of a core complex comprising a homotetramer of PRPF19, CDC5L, PLRG1 and BCAS2, and at least three less stably associated proteins CTNNBL1, CWC15 and HSPA8. Interacts (via its WD40 repeat domain) directly with CDC5L (via its C-terminal); the interaction is required for mRNA splicing but not for spliceosome assembly. Component of the minor spliceosome, which splices U12-type introns. Within this complex, interacts with CRIPT. Also interacts directly in the complex with BCAS2 and PRPF19. Interacts with USB1.</text>
</comment>
<evidence type="ECO:0000256" key="1">
    <source>
        <dbReference type="ARBA" id="ARBA00022574"/>
    </source>
</evidence>
<keyword evidence="2" id="KW-0677">Repeat</keyword>
<dbReference type="SUPFAM" id="SSF50978">
    <property type="entry name" value="WD40 repeat-like"/>
    <property type="match status" value="1"/>
</dbReference>
<organism evidence="8 9">
    <name type="scientific">Intoshia linei</name>
    <dbReference type="NCBI Taxonomy" id="1819745"/>
    <lineage>
        <taxon>Eukaryota</taxon>
        <taxon>Metazoa</taxon>
        <taxon>Spiralia</taxon>
        <taxon>Lophotrochozoa</taxon>
        <taxon>Mesozoa</taxon>
        <taxon>Orthonectida</taxon>
        <taxon>Rhopaluridae</taxon>
        <taxon>Intoshia</taxon>
    </lineage>
</organism>
<feature type="repeat" description="WD" evidence="7">
    <location>
        <begin position="375"/>
        <end position="415"/>
    </location>
</feature>
<dbReference type="InterPro" id="IPR015943">
    <property type="entry name" value="WD40/YVTN_repeat-like_dom_sf"/>
</dbReference>
<evidence type="ECO:0000256" key="4">
    <source>
        <dbReference type="ARBA" id="ARBA00046238"/>
    </source>
</evidence>
<dbReference type="PROSITE" id="PS00678">
    <property type="entry name" value="WD_REPEATS_1"/>
    <property type="match status" value="2"/>
</dbReference>
<dbReference type="GO" id="GO:0000398">
    <property type="term" value="P:mRNA splicing, via spliceosome"/>
    <property type="evidence" value="ECO:0007669"/>
    <property type="project" value="InterPro"/>
</dbReference>
<dbReference type="GO" id="GO:0071013">
    <property type="term" value="C:catalytic step 2 spliceosome"/>
    <property type="evidence" value="ECO:0007669"/>
    <property type="project" value="TreeGrafter"/>
</dbReference>
<dbReference type="CDD" id="cd00200">
    <property type="entry name" value="WD40"/>
    <property type="match status" value="1"/>
</dbReference>
<dbReference type="GO" id="GO:0071011">
    <property type="term" value="C:precatalytic spliceosome"/>
    <property type="evidence" value="ECO:0007669"/>
    <property type="project" value="TreeGrafter"/>
</dbReference>
<protein>
    <recommendedName>
        <fullName evidence="6">Pleiotropic regulator 1</fullName>
    </recommendedName>
</protein>
<comment type="function">
    <text evidence="4">Involved in pre-mRNA splicing as component of the spliceosome. Component of the PRP19-CDC5L complex that forms an integral part of the spliceosome and is required for activating pre-mRNA splicing. As a component of the minor spliceosome, involved in the splicing of U12-type introns in pre-mRNAs.</text>
</comment>
<gene>
    <name evidence="8" type="ORF">A3Q56_04622</name>
</gene>
<accession>A0A177B0L2</accession>
<dbReference type="InterPro" id="IPR001680">
    <property type="entry name" value="WD40_rpt"/>
</dbReference>
<sequence length="480" mass="54886">MDVPKHSLHTLVYRSLKRTHDLFAYDHNKIFQEDIKSFNLLQNSKIRSEYGESALVKKSTFGVRGKKVYTFIQITMVTYYRLYQNYTNRNFGGGEQYCILYFKKSLFYRSKELVLKDQTETTHKKMNAANAMILTKIGDKQALVPRRAPVMPKPTWHSPWKLYRVISGHLGWVRSVAVEPGNEWFATGAGDRLIKIWDMATGKLKLSLTGHINAVRGIEISSRHPYMFSVGEDKMVKCWDLECNKVIRHYHGHLSGVYCIALHPYLDVMVTGARDATARVWDIRTKAPIYTLTGHTNTIAAVRCQSTEPQIITASHDSTIRLWDISSGKSMCTLTNHKKSVRDIVLHPTYKMMASASPDNIKLWTFPEGNFIHNMNGHNVIINALAINQDNVFVSGGDNGSLYLWDWKSGYNFQRYQSTAQPGSIDSETGIFAMTFDKSGERLITCDADKTIKMYKPDEEATQETDPILWKPEILRSKVY</sequence>
<proteinExistence type="inferred from homology"/>
<dbReference type="EMBL" id="LWCA01000605">
    <property type="protein sequence ID" value="OAF67660.1"/>
    <property type="molecule type" value="Genomic_DNA"/>
</dbReference>
<dbReference type="GO" id="GO:0000974">
    <property type="term" value="C:Prp19 complex"/>
    <property type="evidence" value="ECO:0007669"/>
    <property type="project" value="TreeGrafter"/>
</dbReference>
<dbReference type="PROSITE" id="PS50082">
    <property type="entry name" value="WD_REPEATS_2"/>
    <property type="match status" value="5"/>
</dbReference>
<dbReference type="PANTHER" id="PTHR19923:SF0">
    <property type="entry name" value="PLEIOTROPIC REGULATOR 1"/>
    <property type="match status" value="1"/>
</dbReference>
<feature type="repeat" description="WD" evidence="7">
    <location>
        <begin position="292"/>
        <end position="333"/>
    </location>
</feature>
<feature type="repeat" description="WD" evidence="7">
    <location>
        <begin position="166"/>
        <end position="207"/>
    </location>
</feature>
<feature type="repeat" description="WD" evidence="7">
    <location>
        <begin position="250"/>
        <end position="291"/>
    </location>
</feature>
<dbReference type="PRINTS" id="PR00320">
    <property type="entry name" value="GPROTEINBRPT"/>
</dbReference>
<dbReference type="InterPro" id="IPR019775">
    <property type="entry name" value="WD40_repeat_CS"/>
</dbReference>
<dbReference type="InterPro" id="IPR020472">
    <property type="entry name" value="WD40_PAC1"/>
</dbReference>
<dbReference type="InterPro" id="IPR045241">
    <property type="entry name" value="Prp46/PLRG1-like"/>
</dbReference>
<dbReference type="Proteomes" id="UP000078046">
    <property type="component" value="Unassembled WGS sequence"/>
</dbReference>
<reference evidence="8 9" key="1">
    <citation type="submission" date="2016-04" db="EMBL/GenBank/DDBJ databases">
        <title>The genome of Intoshia linei affirms orthonectids as highly simplified spiralians.</title>
        <authorList>
            <person name="Mikhailov K.V."/>
            <person name="Slusarev G.S."/>
            <person name="Nikitin M.A."/>
            <person name="Logacheva M.D."/>
            <person name="Penin A."/>
            <person name="Aleoshin V."/>
            <person name="Panchin Y.V."/>
        </authorList>
    </citation>
    <scope>NUCLEOTIDE SEQUENCE [LARGE SCALE GENOMIC DNA]</scope>
    <source>
        <strain evidence="8">Intl2013</strain>
        <tissue evidence="8">Whole animal</tissue>
    </source>
</reference>
<dbReference type="OrthoDB" id="10256122at2759"/>